<evidence type="ECO:0000313" key="2">
    <source>
        <dbReference type="Proteomes" id="UP000314294"/>
    </source>
</evidence>
<dbReference type="Proteomes" id="UP000314294">
    <property type="component" value="Unassembled WGS sequence"/>
</dbReference>
<proteinExistence type="predicted"/>
<keyword evidence="2" id="KW-1185">Reference proteome</keyword>
<reference evidence="1 2" key="1">
    <citation type="submission" date="2019-03" db="EMBL/GenBank/DDBJ databases">
        <title>First draft genome of Liparis tanakae, snailfish: a comprehensive survey of snailfish specific genes.</title>
        <authorList>
            <person name="Kim W."/>
            <person name="Song I."/>
            <person name="Jeong J.-H."/>
            <person name="Kim D."/>
            <person name="Kim S."/>
            <person name="Ryu S."/>
            <person name="Song J.Y."/>
            <person name="Lee S.K."/>
        </authorList>
    </citation>
    <scope>NUCLEOTIDE SEQUENCE [LARGE SCALE GENOMIC DNA]</scope>
    <source>
        <tissue evidence="1">Muscle</tissue>
    </source>
</reference>
<comment type="caution">
    <text evidence="1">The sequence shown here is derived from an EMBL/GenBank/DDBJ whole genome shotgun (WGS) entry which is preliminary data.</text>
</comment>
<accession>A0A4Z2ICI7</accession>
<gene>
    <name evidence="1" type="ORF">EYF80_014552</name>
</gene>
<dbReference type="EMBL" id="SRLO01000106">
    <property type="protein sequence ID" value="TNN75142.1"/>
    <property type="molecule type" value="Genomic_DNA"/>
</dbReference>
<sequence>MDLDAVPTSADVAEFKLLFFFFPFHLLHKACHLGNLSDMKGALDGGSRTVATAPSLSEPITLVSEDLRASRGEGTWCLVSDPSTQTNPPNPLLVLINADNLSS</sequence>
<name>A0A4Z2ICI7_9TELE</name>
<dbReference type="AlphaFoldDB" id="A0A4Z2ICI7"/>
<protein>
    <submittedName>
        <fullName evidence="1">Uncharacterized protein</fullName>
    </submittedName>
</protein>
<organism evidence="1 2">
    <name type="scientific">Liparis tanakae</name>
    <name type="common">Tanaka's snailfish</name>
    <dbReference type="NCBI Taxonomy" id="230148"/>
    <lineage>
        <taxon>Eukaryota</taxon>
        <taxon>Metazoa</taxon>
        <taxon>Chordata</taxon>
        <taxon>Craniata</taxon>
        <taxon>Vertebrata</taxon>
        <taxon>Euteleostomi</taxon>
        <taxon>Actinopterygii</taxon>
        <taxon>Neopterygii</taxon>
        <taxon>Teleostei</taxon>
        <taxon>Neoteleostei</taxon>
        <taxon>Acanthomorphata</taxon>
        <taxon>Eupercaria</taxon>
        <taxon>Perciformes</taxon>
        <taxon>Cottioidei</taxon>
        <taxon>Cottales</taxon>
        <taxon>Liparidae</taxon>
        <taxon>Liparis</taxon>
    </lineage>
</organism>
<evidence type="ECO:0000313" key="1">
    <source>
        <dbReference type="EMBL" id="TNN75142.1"/>
    </source>
</evidence>